<dbReference type="InParanoid" id="A0A058ZTY7"/>
<organism evidence="3">
    <name type="scientific">Eucalyptus grandis</name>
    <name type="common">Flooded gum</name>
    <dbReference type="NCBI Taxonomy" id="71139"/>
    <lineage>
        <taxon>Eukaryota</taxon>
        <taxon>Viridiplantae</taxon>
        <taxon>Streptophyta</taxon>
        <taxon>Embryophyta</taxon>
        <taxon>Tracheophyta</taxon>
        <taxon>Spermatophyta</taxon>
        <taxon>Magnoliopsida</taxon>
        <taxon>eudicotyledons</taxon>
        <taxon>Gunneridae</taxon>
        <taxon>Pentapetalae</taxon>
        <taxon>rosids</taxon>
        <taxon>malvids</taxon>
        <taxon>Myrtales</taxon>
        <taxon>Myrtaceae</taxon>
        <taxon>Myrtoideae</taxon>
        <taxon>Eucalypteae</taxon>
        <taxon>Eucalyptus</taxon>
    </lineage>
</organism>
<evidence type="ECO:0000313" key="2">
    <source>
        <dbReference type="EMBL" id="KAK2632788.1"/>
    </source>
</evidence>
<reference evidence="2" key="3">
    <citation type="submission" date="2023-04" db="EMBL/GenBank/DDBJ databases">
        <title>WGS assembly of Eucalyptus grandis.</title>
        <authorList>
            <person name="Myburg A."/>
            <person name="Grattapaglia D."/>
            <person name="Tuskan G."/>
            <person name="Hellsten U."/>
            <person name="Hayes R."/>
            <person name="Grimwood J."/>
            <person name="Jenkins J."/>
            <person name="Lindquist E."/>
            <person name="Tice H."/>
            <person name="Bauer D."/>
            <person name="Goodstein D."/>
            <person name="Dubchak I."/>
            <person name="Poliakov A."/>
            <person name="Mizrachi E."/>
            <person name="Kullan A."/>
            <person name="Hussey S."/>
            <person name="Pinard D."/>
            <person name="Van D."/>
            <person name="Singh P."/>
            <person name="Van J."/>
            <person name="Silva-Junior O."/>
            <person name="Togawa R."/>
            <person name="Pappas M."/>
            <person name="Faria D."/>
            <person name="Sansaloni C."/>
            <person name="Petroli C."/>
            <person name="Yang X."/>
            <person name="Ranjan P."/>
            <person name="Tschaplinski T."/>
            <person name="Ye C."/>
            <person name="Li T."/>
            <person name="Sterck L."/>
            <person name="Vanneste K."/>
            <person name="Murat F."/>
            <person name="Soler M."/>
            <person name="Clemente H."/>
            <person name="Saidi N."/>
            <person name="Cassan-Wang H."/>
            <person name="Dunand C."/>
            <person name="Hefer C."/>
            <person name="Bornberg-Bauer E."/>
            <person name="Kersting A."/>
            <person name="Vining K."/>
            <person name="Amarasinghe V."/>
            <person name="Ranik M."/>
            <person name="Naithani S."/>
            <person name="Elser J."/>
            <person name="Boyd A."/>
            <person name="Liston A."/>
            <person name="Spatafora J."/>
            <person name="Dharmwardhana P."/>
            <person name="Raja R."/>
            <person name="Sullivan C."/>
            <person name="Romanel E."/>
            <person name="Alves-Ferreira M."/>
            <person name="Kulheim C."/>
            <person name="Foley W."/>
            <person name="Carocha V."/>
            <person name="Paiva J."/>
            <person name="Kudrna D."/>
            <person name="Brommonschenkel S."/>
            <person name="Pasquali G."/>
            <person name="Byrne M."/>
            <person name="Rigault P."/>
            <person name="Tibbits J."/>
            <person name="Spokevicius A."/>
            <person name="Jones R."/>
            <person name="Steane D."/>
            <person name="Vaillancourt R."/>
            <person name="Potts B."/>
            <person name="Joubert F."/>
            <person name="Barry K."/>
            <person name="Pappas G."/>
            <person name="Strauss S."/>
            <person name="Jaiswal P."/>
            <person name="Grima-Pettenati J."/>
            <person name="Salse J."/>
            <person name="Van D."/>
            <person name="Rokhsar D."/>
            <person name="Schmutz J."/>
        </authorList>
    </citation>
    <scope>NUCLEOTIDE SEQUENCE</scope>
    <source>
        <tissue evidence="2">Leaf extractions</tissue>
    </source>
</reference>
<evidence type="ECO:0000313" key="3">
    <source>
        <dbReference type="EMBL" id="KCW45267.1"/>
    </source>
</evidence>
<protein>
    <submittedName>
        <fullName evidence="3">Uncharacterized protein</fullName>
    </submittedName>
</protein>
<accession>A0A058ZTY7</accession>
<gene>
    <name evidence="3" type="ORF">EUGRSUZ_L01070</name>
</gene>
<evidence type="ECO:0000256" key="1">
    <source>
        <dbReference type="SAM" id="MobiDB-lite"/>
    </source>
</evidence>
<dbReference type="Gramene" id="KCW45267">
    <property type="protein sequence ID" value="KCW45267"/>
    <property type="gene ID" value="EUGRSUZ_L01070"/>
</dbReference>
<reference evidence="2" key="4">
    <citation type="submission" date="2023-07" db="EMBL/GenBank/DDBJ databases">
        <authorList>
            <person name="Myburg A.A."/>
            <person name="Grattapaglia D."/>
            <person name="Tuskan G.A."/>
            <person name="Hellsten U."/>
            <person name="Hayes R.D."/>
            <person name="Grimwood J."/>
            <person name="Jenkins J."/>
            <person name="Lindquist E."/>
            <person name="Tice H."/>
            <person name="Bauer D."/>
            <person name="Goodstein D.M."/>
            <person name="Dubchak I."/>
            <person name="Poliakov A."/>
            <person name="Mizrachi E."/>
            <person name="Kullan A.R."/>
            <person name="Hussey S.G."/>
            <person name="Pinard D."/>
            <person name="Van D.M."/>
            <person name="Singh P."/>
            <person name="Van J.I."/>
            <person name="Silva-Junior O.B."/>
            <person name="Togawa R.C."/>
            <person name="Pappas M.R."/>
            <person name="Faria D.A."/>
            <person name="Sansaloni C.P."/>
            <person name="Petroli C.D."/>
            <person name="Yang X."/>
            <person name="Ranjan P."/>
            <person name="Tschaplinski T.J."/>
            <person name="Ye C.Y."/>
            <person name="Li T."/>
            <person name="Sterck L."/>
            <person name="Vanneste K."/>
            <person name="Murat F."/>
            <person name="Soler M."/>
            <person name="Clemente H.S."/>
            <person name="Saidi N."/>
            <person name="Cassan-Wang H."/>
            <person name="Dunand C."/>
            <person name="Hefer C.A."/>
            <person name="Bornberg-Bauer E."/>
            <person name="Kersting A.R."/>
            <person name="Vining K."/>
            <person name="Amarasinghe V."/>
            <person name="Ranik M."/>
            <person name="Naithani S."/>
            <person name="Elser J."/>
            <person name="Boyd A.E."/>
            <person name="Liston A."/>
            <person name="Spatafora J.W."/>
            <person name="Dharmwardhana P."/>
            <person name="Raja R."/>
            <person name="Sullivan C."/>
            <person name="Romanel E."/>
            <person name="Alves-Ferreira M."/>
            <person name="Kulheim C."/>
            <person name="Foley W."/>
            <person name="Carocha V."/>
            <person name="Paiva J."/>
            <person name="Kudrna D."/>
            <person name="Brommonschenkel S.H."/>
            <person name="Pasquali G."/>
            <person name="Byrne M."/>
            <person name="Rigault P."/>
            <person name="Tibbits J."/>
            <person name="Spokevicius A."/>
            <person name="Jones R.C."/>
            <person name="Steane D.A."/>
            <person name="Vaillancourt R.E."/>
            <person name="Potts B.M."/>
            <person name="Joubert F."/>
            <person name="Barry K."/>
            <person name="Pappas G.J."/>
            <person name="Strauss S.H."/>
            <person name="Jaiswal P."/>
            <person name="Grima-Pettenati J."/>
            <person name="Salse J."/>
            <person name="Van D.P."/>
            <person name="Rokhsar D.S."/>
            <person name="Schmutz J."/>
        </authorList>
    </citation>
    <scope>NUCLEOTIDE SEQUENCE</scope>
    <source>
        <tissue evidence="2">Leaf extractions</tissue>
    </source>
</reference>
<dbReference type="Proteomes" id="UP000030711">
    <property type="component" value="Unassembled WGS sequence"/>
</dbReference>
<feature type="compositionally biased region" description="Basic and acidic residues" evidence="1">
    <location>
        <begin position="1"/>
        <end position="12"/>
    </location>
</feature>
<reference evidence="3" key="1">
    <citation type="submission" date="2013-07" db="EMBL/GenBank/DDBJ databases">
        <title>The genome of Eucalyptus grandis.</title>
        <authorList>
            <person name="Schmutz J."/>
            <person name="Hayes R."/>
            <person name="Myburg A."/>
            <person name="Tuskan G."/>
            <person name="Grattapaglia D."/>
            <person name="Rokhsar D.S."/>
        </authorList>
    </citation>
    <scope>NUCLEOTIDE SEQUENCE</scope>
    <source>
        <tissue evidence="3">Leaf extractions</tissue>
    </source>
</reference>
<dbReference type="EMBL" id="MU848352">
    <property type="protein sequence ID" value="KAK2632788.1"/>
    <property type="molecule type" value="Genomic_DNA"/>
</dbReference>
<feature type="region of interest" description="Disordered" evidence="1">
    <location>
        <begin position="1"/>
        <end position="31"/>
    </location>
</feature>
<name>A0A058ZTY7_EUCGR</name>
<sequence length="83" mass="9358">MDHSAHLMETDKQGISATRIVGTEPSLGSSKEDFKGWGRGVSMDAFTSRCSFYTLTKGRSSPGVLQFRLLLTMDDYRRWHSNL</sequence>
<dbReference type="EMBL" id="KK198867">
    <property type="protein sequence ID" value="KCW45267.1"/>
    <property type="molecule type" value="Genomic_DNA"/>
</dbReference>
<proteinExistence type="predicted"/>
<keyword evidence="4" id="KW-1185">Reference proteome</keyword>
<evidence type="ECO:0000313" key="4">
    <source>
        <dbReference type="Proteomes" id="UP000030711"/>
    </source>
</evidence>
<dbReference type="AlphaFoldDB" id="A0A058ZTY7"/>
<reference evidence="2" key="2">
    <citation type="journal article" date="2014" name="Nature">
        <title>The genome of Eucalyptus grandis.</title>
        <authorList>
            <person name="Myburg A.A."/>
            <person name="Grattapaglia D."/>
            <person name="Tuskan G.A."/>
            <person name="Hellsten U."/>
            <person name="Hayes R.D."/>
            <person name="Grimwood J."/>
            <person name="Jenkins J."/>
            <person name="Lindquist E."/>
            <person name="Tice H."/>
            <person name="Bauer D."/>
            <person name="Goodstein D.M."/>
            <person name="Dubchak I."/>
            <person name="Poliakov A."/>
            <person name="Mizrachi E."/>
            <person name="Kullan A.R."/>
            <person name="Hussey S.G."/>
            <person name="Pinard D."/>
            <person name="van der Merwe K."/>
            <person name="Singh P."/>
            <person name="van Jaarsveld I."/>
            <person name="Silva-Junior O.B."/>
            <person name="Togawa R.C."/>
            <person name="Pappas M.R."/>
            <person name="Faria D.A."/>
            <person name="Sansaloni C.P."/>
            <person name="Petroli C.D."/>
            <person name="Yang X."/>
            <person name="Ranjan P."/>
            <person name="Tschaplinski T.J."/>
            <person name="Ye C.Y."/>
            <person name="Li T."/>
            <person name="Sterck L."/>
            <person name="Vanneste K."/>
            <person name="Murat F."/>
            <person name="Soler M."/>
            <person name="Clemente H.S."/>
            <person name="Saidi N."/>
            <person name="Cassan-Wang H."/>
            <person name="Dunand C."/>
            <person name="Hefer C.A."/>
            <person name="Bornberg-Bauer E."/>
            <person name="Kersting A.R."/>
            <person name="Vining K."/>
            <person name="Amarasinghe V."/>
            <person name="Ranik M."/>
            <person name="Naithani S."/>
            <person name="Elser J."/>
            <person name="Boyd A.E."/>
            <person name="Liston A."/>
            <person name="Spatafora J.W."/>
            <person name="Dharmwardhana P."/>
            <person name="Raja R."/>
            <person name="Sullivan C."/>
            <person name="Romanel E."/>
            <person name="Alves-Ferreira M."/>
            <person name="Kulheim C."/>
            <person name="Foley W."/>
            <person name="Carocha V."/>
            <person name="Paiva J."/>
            <person name="Kudrna D."/>
            <person name="Brommonschenkel S.H."/>
            <person name="Pasquali G."/>
            <person name="Byrne M."/>
            <person name="Rigault P."/>
            <person name="Tibbits J."/>
            <person name="Spokevicius A."/>
            <person name="Jones R.C."/>
            <person name="Steane D.A."/>
            <person name="Vaillancourt R.E."/>
            <person name="Potts B.M."/>
            <person name="Joubert F."/>
            <person name="Barry K."/>
            <person name="Pappas G.J."/>
            <person name="Strauss S.H."/>
            <person name="Jaiswal P."/>
            <person name="Grima-Pettenati J."/>
            <person name="Salse J."/>
            <person name="Van de Peer Y."/>
            <person name="Rokhsar D.S."/>
            <person name="Schmutz J."/>
        </authorList>
    </citation>
    <scope>NUCLEOTIDE SEQUENCE</scope>
    <source>
        <tissue evidence="2">Leaf extractions</tissue>
    </source>
</reference>